<proteinExistence type="predicted"/>
<dbReference type="RefSeq" id="WP_386357411.1">
    <property type="nucleotide sequence ID" value="NZ_JBHSFG010000133.1"/>
</dbReference>
<organism evidence="3 4">
    <name type="scientific">Streptomyces xiangluensis</name>
    <dbReference type="NCBI Taxonomy" id="2665720"/>
    <lineage>
        <taxon>Bacteria</taxon>
        <taxon>Bacillati</taxon>
        <taxon>Actinomycetota</taxon>
        <taxon>Actinomycetes</taxon>
        <taxon>Kitasatosporales</taxon>
        <taxon>Streptomycetaceae</taxon>
        <taxon>Streptomyces</taxon>
    </lineage>
</organism>
<feature type="region of interest" description="Disordered" evidence="1">
    <location>
        <begin position="1"/>
        <end position="51"/>
    </location>
</feature>
<accession>A0ABV8Z9D4</accession>
<name>A0ABV8Z9D4_9ACTN</name>
<feature type="domain" description="Integrase catalytic" evidence="2">
    <location>
        <begin position="53"/>
        <end position="99"/>
    </location>
</feature>
<dbReference type="Proteomes" id="UP001596012">
    <property type="component" value="Unassembled WGS sequence"/>
</dbReference>
<feature type="compositionally biased region" description="Polar residues" evidence="1">
    <location>
        <begin position="1"/>
        <end position="14"/>
    </location>
</feature>
<evidence type="ECO:0000256" key="1">
    <source>
        <dbReference type="SAM" id="MobiDB-lite"/>
    </source>
</evidence>
<protein>
    <submittedName>
        <fullName evidence="3">IS3 family transposase</fullName>
    </submittedName>
</protein>
<comment type="caution">
    <text evidence="3">The sequence shown here is derived from an EMBL/GenBank/DDBJ whole genome shotgun (WGS) entry which is preliminary data.</text>
</comment>
<evidence type="ECO:0000313" key="4">
    <source>
        <dbReference type="Proteomes" id="UP001596012"/>
    </source>
</evidence>
<evidence type="ECO:0000313" key="3">
    <source>
        <dbReference type="EMBL" id="MFC4472870.1"/>
    </source>
</evidence>
<gene>
    <name evidence="3" type="ORF">ACFPH6_51925</name>
</gene>
<reference evidence="4" key="1">
    <citation type="journal article" date="2019" name="Int. J. Syst. Evol. Microbiol.">
        <title>The Global Catalogue of Microorganisms (GCM) 10K type strain sequencing project: providing services to taxonomists for standard genome sequencing and annotation.</title>
        <authorList>
            <consortium name="The Broad Institute Genomics Platform"/>
            <consortium name="The Broad Institute Genome Sequencing Center for Infectious Disease"/>
            <person name="Wu L."/>
            <person name="Ma J."/>
        </authorList>
    </citation>
    <scope>NUCLEOTIDE SEQUENCE [LARGE SCALE GENOMIC DNA]</scope>
    <source>
        <strain evidence="4">DT43</strain>
    </source>
</reference>
<dbReference type="Pfam" id="PF13333">
    <property type="entry name" value="rve_2"/>
    <property type="match status" value="1"/>
</dbReference>
<dbReference type="EMBL" id="JBHSFG010000133">
    <property type="protein sequence ID" value="MFC4472870.1"/>
    <property type="molecule type" value="Genomic_DNA"/>
</dbReference>
<dbReference type="InterPro" id="IPR001584">
    <property type="entry name" value="Integrase_cat-core"/>
</dbReference>
<keyword evidence="4" id="KW-1185">Reference proteome</keyword>
<evidence type="ECO:0000259" key="2">
    <source>
        <dbReference type="Pfam" id="PF13333"/>
    </source>
</evidence>
<sequence>MAPTSCRTVGSQPQPAHRFVTDGDSQTGRPWDTFCGPAPQGPSPRPGAAAPRTECIRGRVFTTRAEANLALFEYIDGFYNSRRIQKRLGYLSPIEFEEKHYADPATAERTNLKPRHTALTS</sequence>